<dbReference type="Proteomes" id="UP000267268">
    <property type="component" value="Chromosome 1"/>
</dbReference>
<dbReference type="AlphaFoldDB" id="A0A3S9NY61"/>
<organism evidence="1 2">
    <name type="scientific">Flammeovirga pectinis</name>
    <dbReference type="NCBI Taxonomy" id="2494373"/>
    <lineage>
        <taxon>Bacteria</taxon>
        <taxon>Pseudomonadati</taxon>
        <taxon>Bacteroidota</taxon>
        <taxon>Cytophagia</taxon>
        <taxon>Cytophagales</taxon>
        <taxon>Flammeovirgaceae</taxon>
        <taxon>Flammeovirga</taxon>
    </lineage>
</organism>
<name>A0A3S9NY61_9BACT</name>
<evidence type="ECO:0000313" key="1">
    <source>
        <dbReference type="EMBL" id="AZQ60864.1"/>
    </source>
</evidence>
<accession>A0A3S9NY61</accession>
<dbReference type="RefSeq" id="WP_126610833.1">
    <property type="nucleotide sequence ID" value="NZ_CP034562.1"/>
</dbReference>
<dbReference type="KEGG" id="fll:EI427_01140"/>
<dbReference type="OrthoDB" id="981423at2"/>
<dbReference type="EMBL" id="CP034562">
    <property type="protein sequence ID" value="AZQ60864.1"/>
    <property type="molecule type" value="Genomic_DNA"/>
</dbReference>
<evidence type="ECO:0000313" key="2">
    <source>
        <dbReference type="Proteomes" id="UP000267268"/>
    </source>
</evidence>
<reference evidence="1 2" key="1">
    <citation type="submission" date="2018-12" db="EMBL/GenBank/DDBJ databases">
        <title>Flammeovirga pectinis sp. nov., isolated from the gut of the Korean scallop, Patinopecten yessoensis.</title>
        <authorList>
            <person name="Bae J.-W."/>
            <person name="Jeong Y.-S."/>
            <person name="Kang W."/>
        </authorList>
    </citation>
    <scope>NUCLEOTIDE SEQUENCE [LARGE SCALE GENOMIC DNA]</scope>
    <source>
        <strain evidence="1 2">L12M1</strain>
    </source>
</reference>
<gene>
    <name evidence="1" type="ORF">EI427_01140</name>
</gene>
<sequence length="86" mass="10431">MIQLQHITFNKLSIIEKAEIVQYFSDFLSTMYRLGKKHELYNYDGSYIQVKYKTSDLFDNEIESIYELDRLLPFCPKIDWKKLLKK</sequence>
<proteinExistence type="predicted"/>
<protein>
    <submittedName>
        <fullName evidence="1">Uncharacterized protein</fullName>
    </submittedName>
</protein>
<keyword evidence="2" id="KW-1185">Reference proteome</keyword>